<proteinExistence type="predicted"/>
<dbReference type="AlphaFoldDB" id="A0AAV4VDK7"/>
<evidence type="ECO:0000313" key="3">
    <source>
        <dbReference type="Proteomes" id="UP001054945"/>
    </source>
</evidence>
<evidence type="ECO:0000256" key="1">
    <source>
        <dbReference type="SAM" id="Phobius"/>
    </source>
</evidence>
<keyword evidence="3" id="KW-1185">Reference proteome</keyword>
<feature type="transmembrane region" description="Helical" evidence="1">
    <location>
        <begin position="21"/>
        <end position="40"/>
    </location>
</feature>
<keyword evidence="1" id="KW-0472">Membrane</keyword>
<protein>
    <submittedName>
        <fullName evidence="2">Uncharacterized protein</fullName>
    </submittedName>
</protein>
<name>A0AAV4VDK7_CAEEX</name>
<organism evidence="2 3">
    <name type="scientific">Caerostris extrusa</name>
    <name type="common">Bark spider</name>
    <name type="synonym">Caerostris bankana</name>
    <dbReference type="NCBI Taxonomy" id="172846"/>
    <lineage>
        <taxon>Eukaryota</taxon>
        <taxon>Metazoa</taxon>
        <taxon>Ecdysozoa</taxon>
        <taxon>Arthropoda</taxon>
        <taxon>Chelicerata</taxon>
        <taxon>Arachnida</taxon>
        <taxon>Araneae</taxon>
        <taxon>Araneomorphae</taxon>
        <taxon>Entelegynae</taxon>
        <taxon>Araneoidea</taxon>
        <taxon>Araneidae</taxon>
        <taxon>Caerostris</taxon>
    </lineage>
</organism>
<sequence length="114" mass="12793">MHVRKSEELPPGTRTVNTIKIAITLLSTVQAGLFGVPRVYPAPPFLPVLPLVQCSIARGFIFLLFCVHYNCAWCYIALTFLYLKGDKGLNTISNWECIFTGSAQRRLQHSILIL</sequence>
<reference evidence="2 3" key="1">
    <citation type="submission" date="2021-06" db="EMBL/GenBank/DDBJ databases">
        <title>Caerostris extrusa draft genome.</title>
        <authorList>
            <person name="Kono N."/>
            <person name="Arakawa K."/>
        </authorList>
    </citation>
    <scope>NUCLEOTIDE SEQUENCE [LARGE SCALE GENOMIC DNA]</scope>
</reference>
<evidence type="ECO:0000313" key="2">
    <source>
        <dbReference type="EMBL" id="GIY67996.1"/>
    </source>
</evidence>
<feature type="transmembrane region" description="Helical" evidence="1">
    <location>
        <begin position="60"/>
        <end position="83"/>
    </location>
</feature>
<dbReference type="Proteomes" id="UP001054945">
    <property type="component" value="Unassembled WGS sequence"/>
</dbReference>
<accession>A0AAV4VDK7</accession>
<keyword evidence="1" id="KW-1133">Transmembrane helix</keyword>
<dbReference type="EMBL" id="BPLR01014309">
    <property type="protein sequence ID" value="GIY67996.1"/>
    <property type="molecule type" value="Genomic_DNA"/>
</dbReference>
<comment type="caution">
    <text evidence="2">The sequence shown here is derived from an EMBL/GenBank/DDBJ whole genome shotgun (WGS) entry which is preliminary data.</text>
</comment>
<gene>
    <name evidence="2" type="ORF">CEXT_471001</name>
</gene>
<keyword evidence="1" id="KW-0812">Transmembrane</keyword>